<evidence type="ECO:0000259" key="9">
    <source>
        <dbReference type="Pfam" id="PF05504"/>
    </source>
</evidence>
<gene>
    <name evidence="11" type="ORF">J2S17_003736</name>
</gene>
<dbReference type="InterPro" id="IPR057336">
    <property type="entry name" value="GerAC_N"/>
</dbReference>
<evidence type="ECO:0000256" key="4">
    <source>
        <dbReference type="ARBA" id="ARBA00022729"/>
    </source>
</evidence>
<evidence type="ECO:0000256" key="1">
    <source>
        <dbReference type="ARBA" id="ARBA00004635"/>
    </source>
</evidence>
<dbReference type="InterPro" id="IPR008844">
    <property type="entry name" value="Spore_GerAC-like"/>
</dbReference>
<dbReference type="PANTHER" id="PTHR35789">
    <property type="entry name" value="SPORE GERMINATION PROTEIN B3"/>
    <property type="match status" value="1"/>
</dbReference>
<sequence length="355" mass="40916">MKQMRLLTFFILCSTLLLSGCWDTKDINHRALPVVMGISIDENDEYHVLFSIPIAITGDRRLVQVVEEKAPTLTRAIDTLRVNMENSLDLLHLELIIFDMKTAQKGIADEIEAIIQMDEFSSTPTVAICDEDISDFFFNTKDSFEQSGNPLFNFFEKNSGWTSYQPLSRVWEVYQSIHSHTRDVTLPVVQSSTNTTIEYLGGVALKQGDVALQLEPPEVLIYNFVTNQSQRNARVEIDKKTAVFPQKVKPTFTAEVINGRPVYHLNIEFIIVVEESEDHLSEVEIIGRFNDLMERRLLNLFVKLQQEHADVLEVGQKFRAKYTYHELEHWRDELYPMTDISVSVQTQIRNRGKIK</sequence>
<dbReference type="Pfam" id="PF25198">
    <property type="entry name" value="Spore_GerAC_N"/>
    <property type="match status" value="1"/>
</dbReference>
<accession>A0ABU0AN77</accession>
<evidence type="ECO:0000313" key="12">
    <source>
        <dbReference type="Proteomes" id="UP001238088"/>
    </source>
</evidence>
<keyword evidence="5" id="KW-0472">Membrane</keyword>
<feature type="signal peptide" evidence="8">
    <location>
        <begin position="1"/>
        <end position="19"/>
    </location>
</feature>
<dbReference type="Proteomes" id="UP001238088">
    <property type="component" value="Unassembled WGS sequence"/>
</dbReference>
<dbReference type="RefSeq" id="WP_307477171.1">
    <property type="nucleotide sequence ID" value="NZ_JAUSUB010000017.1"/>
</dbReference>
<evidence type="ECO:0000256" key="2">
    <source>
        <dbReference type="ARBA" id="ARBA00007886"/>
    </source>
</evidence>
<evidence type="ECO:0000256" key="8">
    <source>
        <dbReference type="SAM" id="SignalP"/>
    </source>
</evidence>
<name>A0ABU0AN77_9BACI</name>
<organism evidence="11 12">
    <name type="scientific">Cytobacillus purgationiresistens</name>
    <dbReference type="NCBI Taxonomy" id="863449"/>
    <lineage>
        <taxon>Bacteria</taxon>
        <taxon>Bacillati</taxon>
        <taxon>Bacillota</taxon>
        <taxon>Bacilli</taxon>
        <taxon>Bacillales</taxon>
        <taxon>Bacillaceae</taxon>
        <taxon>Cytobacillus</taxon>
    </lineage>
</organism>
<feature type="domain" description="Spore germination protein N-terminal" evidence="10">
    <location>
        <begin position="23"/>
        <end position="190"/>
    </location>
</feature>
<dbReference type="NCBIfam" id="TIGR02887">
    <property type="entry name" value="spore_ger_x_C"/>
    <property type="match status" value="1"/>
</dbReference>
<comment type="subcellular location">
    <subcellularLocation>
        <location evidence="1">Membrane</location>
        <topology evidence="1">Lipid-anchor</topology>
    </subcellularLocation>
</comment>
<comment type="similarity">
    <text evidence="2">Belongs to the GerABKC lipoprotein family.</text>
</comment>
<keyword evidence="4 8" id="KW-0732">Signal</keyword>
<reference evidence="11 12" key="1">
    <citation type="submission" date="2023-07" db="EMBL/GenBank/DDBJ databases">
        <title>Genomic Encyclopedia of Type Strains, Phase IV (KMG-IV): sequencing the most valuable type-strain genomes for metagenomic binning, comparative biology and taxonomic classification.</title>
        <authorList>
            <person name="Goeker M."/>
        </authorList>
    </citation>
    <scope>NUCLEOTIDE SEQUENCE [LARGE SCALE GENOMIC DNA]</scope>
    <source>
        <strain evidence="11 12">DSM 23494</strain>
    </source>
</reference>
<dbReference type="InterPro" id="IPR046953">
    <property type="entry name" value="Spore_GerAC-like_C"/>
</dbReference>
<dbReference type="PROSITE" id="PS51257">
    <property type="entry name" value="PROKAR_LIPOPROTEIN"/>
    <property type="match status" value="1"/>
</dbReference>
<dbReference type="Pfam" id="PF05504">
    <property type="entry name" value="Spore_GerAC"/>
    <property type="match status" value="1"/>
</dbReference>
<dbReference type="InterPro" id="IPR038501">
    <property type="entry name" value="Spore_GerAC_C_sf"/>
</dbReference>
<feature type="chain" id="PRO_5046116889" evidence="8">
    <location>
        <begin position="20"/>
        <end position="355"/>
    </location>
</feature>
<comment type="caution">
    <text evidence="11">The sequence shown here is derived from an EMBL/GenBank/DDBJ whole genome shotgun (WGS) entry which is preliminary data.</text>
</comment>
<evidence type="ECO:0000256" key="7">
    <source>
        <dbReference type="ARBA" id="ARBA00023288"/>
    </source>
</evidence>
<evidence type="ECO:0000313" key="11">
    <source>
        <dbReference type="EMBL" id="MDQ0271848.1"/>
    </source>
</evidence>
<evidence type="ECO:0000259" key="10">
    <source>
        <dbReference type="Pfam" id="PF25198"/>
    </source>
</evidence>
<evidence type="ECO:0000256" key="5">
    <source>
        <dbReference type="ARBA" id="ARBA00023136"/>
    </source>
</evidence>
<keyword evidence="7" id="KW-0449">Lipoprotein</keyword>
<keyword evidence="3" id="KW-0309">Germination</keyword>
<keyword evidence="6" id="KW-0564">Palmitate</keyword>
<dbReference type="EMBL" id="JAUSUB010000017">
    <property type="protein sequence ID" value="MDQ0271848.1"/>
    <property type="molecule type" value="Genomic_DNA"/>
</dbReference>
<keyword evidence="12" id="KW-1185">Reference proteome</keyword>
<evidence type="ECO:0000256" key="3">
    <source>
        <dbReference type="ARBA" id="ARBA00022544"/>
    </source>
</evidence>
<feature type="domain" description="Spore germination GerAC-like C-terminal" evidence="9">
    <location>
        <begin position="209"/>
        <end position="352"/>
    </location>
</feature>
<proteinExistence type="inferred from homology"/>
<protein>
    <submittedName>
        <fullName evidence="11">Ger(X)C family germination protein</fullName>
    </submittedName>
</protein>
<dbReference type="PANTHER" id="PTHR35789:SF1">
    <property type="entry name" value="SPORE GERMINATION PROTEIN B3"/>
    <property type="match status" value="1"/>
</dbReference>
<evidence type="ECO:0000256" key="6">
    <source>
        <dbReference type="ARBA" id="ARBA00023139"/>
    </source>
</evidence>
<dbReference type="Gene3D" id="3.30.300.210">
    <property type="entry name" value="Nutrient germinant receptor protein C, domain 3"/>
    <property type="match status" value="1"/>
</dbReference>